<dbReference type="Proteomes" id="UP000256373">
    <property type="component" value="Unassembled WGS sequence"/>
</dbReference>
<feature type="chain" id="PRO_5017622734" description="DUF922 domain-containing protein" evidence="1">
    <location>
        <begin position="18"/>
        <end position="359"/>
    </location>
</feature>
<gene>
    <name evidence="2" type="ORF">DSL64_00490</name>
</gene>
<evidence type="ECO:0008006" key="4">
    <source>
        <dbReference type="Google" id="ProtNLM"/>
    </source>
</evidence>
<feature type="signal peptide" evidence="1">
    <location>
        <begin position="1"/>
        <end position="17"/>
    </location>
</feature>
<sequence>MLLIPVLMLLCARPVFAQTNKVTLKLQKQSPALLKSYKFFVQEVEDKRKSPGAGIGRVISGGQEASLSFASSIEKEMLTHWSFTAPKNNQTYLPLYITVKDFRINEKKAGPNKVTGEITLDVSFRWYRNMQPVELTSYQTSANYTRPENDPYYEKIAEQILNQTLVHFTNWMNTNAGKTPSLARNLVLVFKEIRNRNDRDTVFYDSARPLIWADFRGQSSKPGSRYAAAVFTSFAYEGKSYPKGDDLVVEIGLKIFMVKSMSWGRPESRNAGTLRHEQLHFDVTRIVVERFKKNLIKAELTIDDFDSEIQYQFLETYREMNREQEAYDGETGHGLNASAQAAWDRKITSEISGIYSGTQ</sequence>
<organism evidence="2 3">
    <name type="scientific">Dyadobacter luteus</name>
    <dbReference type="NCBI Taxonomy" id="2259619"/>
    <lineage>
        <taxon>Bacteria</taxon>
        <taxon>Pseudomonadati</taxon>
        <taxon>Bacteroidota</taxon>
        <taxon>Cytophagia</taxon>
        <taxon>Cytophagales</taxon>
        <taxon>Spirosomataceae</taxon>
        <taxon>Dyadobacter</taxon>
    </lineage>
</organism>
<reference evidence="2 3" key="1">
    <citation type="submission" date="2018-07" db="EMBL/GenBank/DDBJ databases">
        <title>Dyadobacter roseus sp. nov., isolated from rose rhizosphere soil.</title>
        <authorList>
            <person name="Chen L."/>
        </authorList>
    </citation>
    <scope>NUCLEOTIDE SEQUENCE [LARGE SCALE GENOMIC DNA]</scope>
    <source>
        <strain evidence="2 3">RS19</strain>
    </source>
</reference>
<comment type="caution">
    <text evidence="2">The sequence shown here is derived from an EMBL/GenBank/DDBJ whole genome shotgun (WGS) entry which is preliminary data.</text>
</comment>
<keyword evidence="3" id="KW-1185">Reference proteome</keyword>
<dbReference type="AlphaFoldDB" id="A0A3D8YI99"/>
<evidence type="ECO:0000313" key="2">
    <source>
        <dbReference type="EMBL" id="REA64512.1"/>
    </source>
</evidence>
<evidence type="ECO:0000256" key="1">
    <source>
        <dbReference type="SAM" id="SignalP"/>
    </source>
</evidence>
<dbReference type="OrthoDB" id="5431540at2"/>
<keyword evidence="1" id="KW-0732">Signal</keyword>
<accession>A0A3D8YI99</accession>
<protein>
    <recommendedName>
        <fullName evidence="4">DUF922 domain-containing protein</fullName>
    </recommendedName>
</protein>
<evidence type="ECO:0000313" key="3">
    <source>
        <dbReference type="Proteomes" id="UP000256373"/>
    </source>
</evidence>
<proteinExistence type="predicted"/>
<name>A0A3D8YI99_9BACT</name>
<dbReference type="EMBL" id="QNUL01000001">
    <property type="protein sequence ID" value="REA64512.1"/>
    <property type="molecule type" value="Genomic_DNA"/>
</dbReference>